<dbReference type="Gene3D" id="3.40.50.720">
    <property type="entry name" value="NAD(P)-binding Rossmann-like Domain"/>
    <property type="match status" value="1"/>
</dbReference>
<feature type="domain" description="NAD-dependent epimerase/dehydratase" evidence="2">
    <location>
        <begin position="8"/>
        <end position="248"/>
    </location>
</feature>
<reference evidence="3 4" key="1">
    <citation type="submission" date="2024-09" db="EMBL/GenBank/DDBJ databases">
        <title>Chromosome-scale assembly of Riccia fluitans.</title>
        <authorList>
            <person name="Paukszto L."/>
            <person name="Sawicki J."/>
            <person name="Karawczyk K."/>
            <person name="Piernik-Szablinska J."/>
            <person name="Szczecinska M."/>
            <person name="Mazdziarz M."/>
        </authorList>
    </citation>
    <scope>NUCLEOTIDE SEQUENCE [LARGE SCALE GENOMIC DNA]</scope>
    <source>
        <strain evidence="3">Rf_01</strain>
        <tissue evidence="3">Aerial parts of the thallus</tissue>
    </source>
</reference>
<keyword evidence="1" id="KW-0560">Oxidoreductase</keyword>
<keyword evidence="4" id="KW-1185">Reference proteome</keyword>
<protein>
    <recommendedName>
        <fullName evidence="2">NAD-dependent epimerase/dehydratase domain-containing protein</fullName>
    </recommendedName>
</protein>
<dbReference type="Proteomes" id="UP001605036">
    <property type="component" value="Unassembled WGS sequence"/>
</dbReference>
<accession>A0ABD1YDI9</accession>
<dbReference type="EMBL" id="JBHFFA010000004">
    <property type="protein sequence ID" value="KAL2628833.1"/>
    <property type="molecule type" value="Genomic_DNA"/>
</dbReference>
<dbReference type="PANTHER" id="PTHR10366">
    <property type="entry name" value="NAD DEPENDENT EPIMERASE/DEHYDRATASE"/>
    <property type="match status" value="1"/>
</dbReference>
<organism evidence="3 4">
    <name type="scientific">Riccia fluitans</name>
    <dbReference type="NCBI Taxonomy" id="41844"/>
    <lineage>
        <taxon>Eukaryota</taxon>
        <taxon>Viridiplantae</taxon>
        <taxon>Streptophyta</taxon>
        <taxon>Embryophyta</taxon>
        <taxon>Marchantiophyta</taxon>
        <taxon>Marchantiopsida</taxon>
        <taxon>Marchantiidae</taxon>
        <taxon>Marchantiales</taxon>
        <taxon>Ricciaceae</taxon>
        <taxon>Riccia</taxon>
    </lineage>
</organism>
<dbReference type="PANTHER" id="PTHR10366:SF852">
    <property type="entry name" value="CINNAMOYL-COA REDUCTASE CAD2"/>
    <property type="match status" value="1"/>
</dbReference>
<name>A0ABD1YDI9_9MARC</name>
<dbReference type="InterPro" id="IPR001509">
    <property type="entry name" value="Epimerase_deHydtase"/>
</dbReference>
<evidence type="ECO:0000313" key="4">
    <source>
        <dbReference type="Proteomes" id="UP001605036"/>
    </source>
</evidence>
<dbReference type="InterPro" id="IPR050425">
    <property type="entry name" value="NAD(P)_dehydrat-like"/>
</dbReference>
<evidence type="ECO:0000256" key="1">
    <source>
        <dbReference type="ARBA" id="ARBA00023002"/>
    </source>
</evidence>
<evidence type="ECO:0000313" key="3">
    <source>
        <dbReference type="EMBL" id="KAL2628833.1"/>
    </source>
</evidence>
<dbReference type="Pfam" id="PF01370">
    <property type="entry name" value="Epimerase"/>
    <property type="match status" value="1"/>
</dbReference>
<dbReference type="GO" id="GO:0016491">
    <property type="term" value="F:oxidoreductase activity"/>
    <property type="evidence" value="ECO:0007669"/>
    <property type="project" value="UniProtKB-KW"/>
</dbReference>
<proteinExistence type="predicted"/>
<dbReference type="InterPro" id="IPR036291">
    <property type="entry name" value="NAD(P)-bd_dom_sf"/>
</dbReference>
<dbReference type="AlphaFoldDB" id="A0ABD1YDI9"/>
<dbReference type="SUPFAM" id="SSF51735">
    <property type="entry name" value="NAD(P)-binding Rossmann-fold domains"/>
    <property type="match status" value="1"/>
</dbReference>
<dbReference type="FunFam" id="3.40.50.720:FF:000085">
    <property type="entry name" value="Dihydroflavonol reductase"/>
    <property type="match status" value="1"/>
</dbReference>
<gene>
    <name evidence="3" type="ORF">R1flu_013519</name>
</gene>
<dbReference type="CDD" id="cd08958">
    <property type="entry name" value="FR_SDR_e"/>
    <property type="match status" value="1"/>
</dbReference>
<comment type="caution">
    <text evidence="3">The sequence shown here is derived from an EMBL/GenBank/DDBJ whole genome shotgun (WGS) entry which is preliminary data.</text>
</comment>
<evidence type="ECO:0000259" key="2">
    <source>
        <dbReference type="Pfam" id="PF01370"/>
    </source>
</evidence>
<sequence length="329" mass="35939">MEGQGKTIVVTGANGFIASWIVKFLLERGYTVSGTVRNPDDTAKVGHLLELPGAKQHLTLHKADLLADGAFDQIVQGADSIFHTASPYIVKGITDPEAQLLSPAIKGTLNVLQSAAKAPSVKRVVLTSSVAAVVYNRKHRGPEVVVDESWWSDPDYCTENKGWYQKSKTVAEKQAWDFVKDKHFDLVVINPAMVVGPLLQNTLNTSCELILDMLKGAIKEYANAAFGYVNVKDVALAHVLAFENPTAEGRYILAERVLHYEDVVEILKKIAPGYPLPSSMAGAGSKQPTYTIKHDKVEKLGVEFTSVEDSFAELIESLKERGYLSNLTA</sequence>